<dbReference type="AlphaFoldDB" id="A0A3A1UYJ0"/>
<feature type="transmembrane region" description="Helical" evidence="1">
    <location>
        <begin position="32"/>
        <end position="50"/>
    </location>
</feature>
<feature type="transmembrane region" description="Helical" evidence="1">
    <location>
        <begin position="56"/>
        <end position="75"/>
    </location>
</feature>
<organism evidence="2 3">
    <name type="scientific">Paenibacillus nanensis</name>
    <dbReference type="NCBI Taxonomy" id="393251"/>
    <lineage>
        <taxon>Bacteria</taxon>
        <taxon>Bacillati</taxon>
        <taxon>Bacillota</taxon>
        <taxon>Bacilli</taxon>
        <taxon>Bacillales</taxon>
        <taxon>Paenibacillaceae</taxon>
        <taxon>Paenibacillus</taxon>
    </lineage>
</organism>
<reference evidence="2 3" key="1">
    <citation type="submission" date="2018-09" db="EMBL/GenBank/DDBJ databases">
        <title>Paenibacillus aracenensis nov. sp. isolated from a cave in southern Spain.</title>
        <authorList>
            <person name="Jurado V."/>
            <person name="Gutierrez-Patricio S."/>
            <person name="Gonzalez-Pimentel J.L."/>
            <person name="Miller A.Z."/>
            <person name="Laiz L."/>
            <person name="Saiz-Jimenez C."/>
        </authorList>
    </citation>
    <scope>NUCLEOTIDE SEQUENCE [LARGE SCALE GENOMIC DNA]</scope>
    <source>
        <strain evidence="2 3">DSM 22867</strain>
    </source>
</reference>
<evidence type="ECO:0000256" key="1">
    <source>
        <dbReference type="SAM" id="Phobius"/>
    </source>
</evidence>
<keyword evidence="1" id="KW-0472">Membrane</keyword>
<keyword evidence="1" id="KW-0812">Transmembrane</keyword>
<evidence type="ECO:0000313" key="2">
    <source>
        <dbReference type="EMBL" id="RIX51393.1"/>
    </source>
</evidence>
<dbReference type="EMBL" id="QXQA01000010">
    <property type="protein sequence ID" value="RIX51393.1"/>
    <property type="molecule type" value="Genomic_DNA"/>
</dbReference>
<protein>
    <submittedName>
        <fullName evidence="2">Uncharacterized protein</fullName>
    </submittedName>
</protein>
<accession>A0A3A1UYJ0</accession>
<feature type="transmembrane region" description="Helical" evidence="1">
    <location>
        <begin position="6"/>
        <end position="25"/>
    </location>
</feature>
<gene>
    <name evidence="2" type="ORF">D3P08_15850</name>
</gene>
<comment type="caution">
    <text evidence="2">The sequence shown here is derived from an EMBL/GenBank/DDBJ whole genome shotgun (WGS) entry which is preliminary data.</text>
</comment>
<dbReference type="Proteomes" id="UP000266482">
    <property type="component" value="Unassembled WGS sequence"/>
</dbReference>
<evidence type="ECO:0000313" key="3">
    <source>
        <dbReference type="Proteomes" id="UP000266482"/>
    </source>
</evidence>
<proteinExistence type="predicted"/>
<sequence length="81" mass="9485">MSTYLIFMYYVVLIMVYGIVGYRIFILKTSKWIRENIGLLAITFIITLISDFEYHIKTLIFILSTGLLLAVLYRAKLNGKR</sequence>
<keyword evidence="3" id="KW-1185">Reference proteome</keyword>
<name>A0A3A1UYJ0_9BACL</name>
<keyword evidence="1" id="KW-1133">Transmembrane helix</keyword>